<proteinExistence type="predicted"/>
<dbReference type="EMBL" id="CAMPGE010002044">
    <property type="protein sequence ID" value="CAI2360850.1"/>
    <property type="molecule type" value="Genomic_DNA"/>
</dbReference>
<dbReference type="Proteomes" id="UP001295684">
    <property type="component" value="Unassembled WGS sequence"/>
</dbReference>
<dbReference type="AlphaFoldDB" id="A0AAD1U2G2"/>
<comment type="caution">
    <text evidence="1">The sequence shown here is derived from an EMBL/GenBank/DDBJ whole genome shotgun (WGS) entry which is preliminary data.</text>
</comment>
<sequence length="425" mass="49760">MEKKEQFCIFECGKYSNPFSQPFMGSHECIDKYRIREENLVAKASSPCEAMHHSHHHHNNEDIMSPSRNFDNEFDKCSLDQMSERAFQEQLNSNVPLSDKEYQIQLKEVAGDTPDFGELFDPLDFYCDSEKEEEALGNNTKPCLTNKDFQSIPDLQAQIEPDLPPISIIKIQQKKEAVPALLRITNQSMPSIKEERKDEVFPSQDRTLLMKLPEENTDMNPTISFKKDTLPDNIPLEIATKPQNSQEEEKNSFEWNNFLVRRACFRGLSEFYKKKFSKINISWQRKRVNKKKKTPMHDLIKQFATNQFGNMIDNLSEEQWRDFRNTLYSVLFSHRYKKTDDFLEGVDFSIIRGVLYSYTTELRVELLTNPFFSIMMLKFLEKGKSSFLREKLKGKPALYCEEVKSELACLEEEAKGNLSNYKFVE</sequence>
<accession>A0AAD1U2G2</accession>
<gene>
    <name evidence="1" type="ORF">ECRASSUSDP1_LOCUS2157</name>
</gene>
<protein>
    <submittedName>
        <fullName evidence="1">Uncharacterized protein</fullName>
    </submittedName>
</protein>
<evidence type="ECO:0000313" key="2">
    <source>
        <dbReference type="Proteomes" id="UP001295684"/>
    </source>
</evidence>
<reference evidence="1" key="1">
    <citation type="submission" date="2023-07" db="EMBL/GenBank/DDBJ databases">
        <authorList>
            <consortium name="AG Swart"/>
            <person name="Singh M."/>
            <person name="Singh A."/>
            <person name="Seah K."/>
            <person name="Emmerich C."/>
        </authorList>
    </citation>
    <scope>NUCLEOTIDE SEQUENCE</scope>
    <source>
        <strain evidence="1">DP1</strain>
    </source>
</reference>
<organism evidence="1 2">
    <name type="scientific">Euplotes crassus</name>
    <dbReference type="NCBI Taxonomy" id="5936"/>
    <lineage>
        <taxon>Eukaryota</taxon>
        <taxon>Sar</taxon>
        <taxon>Alveolata</taxon>
        <taxon>Ciliophora</taxon>
        <taxon>Intramacronucleata</taxon>
        <taxon>Spirotrichea</taxon>
        <taxon>Hypotrichia</taxon>
        <taxon>Euplotida</taxon>
        <taxon>Euplotidae</taxon>
        <taxon>Moneuplotes</taxon>
    </lineage>
</organism>
<name>A0AAD1U2G2_EUPCR</name>
<evidence type="ECO:0000313" key="1">
    <source>
        <dbReference type="EMBL" id="CAI2360850.1"/>
    </source>
</evidence>
<keyword evidence="2" id="KW-1185">Reference proteome</keyword>